<evidence type="ECO:0000313" key="3">
    <source>
        <dbReference type="Proteomes" id="UP001604277"/>
    </source>
</evidence>
<comment type="caution">
    <text evidence="2">The sequence shown here is derived from an EMBL/GenBank/DDBJ whole genome shotgun (WGS) entry which is preliminary data.</text>
</comment>
<protein>
    <submittedName>
        <fullName evidence="2">Trihelix transcription factor GTL1</fullName>
    </submittedName>
</protein>
<dbReference type="AlphaFoldDB" id="A0ABD1SKY3"/>
<evidence type="ECO:0000313" key="2">
    <source>
        <dbReference type="EMBL" id="KAL2501385.1"/>
    </source>
</evidence>
<feature type="region of interest" description="Disordered" evidence="1">
    <location>
        <begin position="170"/>
        <end position="212"/>
    </location>
</feature>
<keyword evidence="3" id="KW-1185">Reference proteome</keyword>
<dbReference type="Proteomes" id="UP001604277">
    <property type="component" value="Unassembled WGS sequence"/>
</dbReference>
<gene>
    <name evidence="2" type="ORF">Fot_35233</name>
</gene>
<proteinExistence type="predicted"/>
<dbReference type="PANTHER" id="PTHR21654">
    <property type="entry name" value="FI21293P1"/>
    <property type="match status" value="1"/>
</dbReference>
<evidence type="ECO:0000256" key="1">
    <source>
        <dbReference type="SAM" id="MobiDB-lite"/>
    </source>
</evidence>
<name>A0ABD1SKY3_9LAMI</name>
<feature type="compositionally biased region" description="Low complexity" evidence="1">
    <location>
        <begin position="198"/>
        <end position="208"/>
    </location>
</feature>
<accession>A0ABD1SKY3</accession>
<feature type="compositionally biased region" description="Polar residues" evidence="1">
    <location>
        <begin position="184"/>
        <end position="197"/>
    </location>
</feature>
<sequence length="264" mass="30901">MVLSYMEERTARRTLAEVYVASDRYTWWASKMDLTQTQYSALANFTKEFDKAQSTNLVVVTNSLVKSHVTLNFAAGLLSRKVLLSFFHPYDIECTSSPTSFLDDFALVSSTYSDKVMGMVEQDIACMGGFEVFEGYYLEKNESSSSLMEELNFLDCDNSKELFEQELMHHPQPPLQPPTMHTTNPPQTHNFQPSRPNISTSHLSISTSSDEDIQRRHKRKRKWMDYFERLMKDVVVKQEELQKKFLEMLKKREKDRRGFNKWRK</sequence>
<dbReference type="EMBL" id="JBFOLJ010000010">
    <property type="protein sequence ID" value="KAL2501385.1"/>
    <property type="molecule type" value="Genomic_DNA"/>
</dbReference>
<dbReference type="PANTHER" id="PTHR21654:SF59">
    <property type="entry name" value="TRIHELIX TRANSCRIPTION FACTOR DF1"/>
    <property type="match status" value="1"/>
</dbReference>
<reference evidence="3" key="1">
    <citation type="submission" date="2024-07" db="EMBL/GenBank/DDBJ databases">
        <title>Two chromosome-level genome assemblies of Korean endemic species Abeliophyllum distichum and Forsythia ovata (Oleaceae).</title>
        <authorList>
            <person name="Jang H."/>
        </authorList>
    </citation>
    <scope>NUCLEOTIDE SEQUENCE [LARGE SCALE GENOMIC DNA]</scope>
</reference>
<organism evidence="2 3">
    <name type="scientific">Forsythia ovata</name>
    <dbReference type="NCBI Taxonomy" id="205694"/>
    <lineage>
        <taxon>Eukaryota</taxon>
        <taxon>Viridiplantae</taxon>
        <taxon>Streptophyta</taxon>
        <taxon>Embryophyta</taxon>
        <taxon>Tracheophyta</taxon>
        <taxon>Spermatophyta</taxon>
        <taxon>Magnoliopsida</taxon>
        <taxon>eudicotyledons</taxon>
        <taxon>Gunneridae</taxon>
        <taxon>Pentapetalae</taxon>
        <taxon>asterids</taxon>
        <taxon>lamiids</taxon>
        <taxon>Lamiales</taxon>
        <taxon>Oleaceae</taxon>
        <taxon>Forsythieae</taxon>
        <taxon>Forsythia</taxon>
    </lineage>
</organism>